<dbReference type="InterPro" id="IPR007540">
    <property type="entry name" value="Fimbrial_CS1-type"/>
</dbReference>
<accession>A0ABY5UPX3</accession>
<evidence type="ECO:0000256" key="1">
    <source>
        <dbReference type="SAM" id="SignalP"/>
    </source>
</evidence>
<sequence length="161" mass="17461">MKKTLLSIITMATLVGSMAAYAAPIEKDIPVSATINGEIIILNSEGAPFGNDNLELKYNSADKEHTFEERISIESNTGDSINITYKDGLILQEKTSGDNKEFKSVTVKLAGKTLTIDQAQKFDLAANKFEDTLNITAEQPDNAKENEVYSGTLKLSIEAGV</sequence>
<dbReference type="Pfam" id="PF04449">
    <property type="entry name" value="Fimbrial_CS1"/>
    <property type="match status" value="1"/>
</dbReference>
<reference evidence="2" key="1">
    <citation type="submission" date="2022-08" db="EMBL/GenBank/DDBJ databases">
        <authorList>
            <person name="Bogun A."/>
            <person name="Kislichkina A."/>
            <person name="Solomentsev V."/>
            <person name="Skryabin Y."/>
            <person name="Sizova A."/>
            <person name="Platonov M."/>
            <person name="Dentovskaya S."/>
        </authorList>
    </citation>
    <scope>NUCLEOTIDE SEQUENCE</scope>
    <source>
        <strain evidence="2">SCPM-O-B-7604</strain>
    </source>
</reference>
<dbReference type="RefSeq" id="WP_050135713.1">
    <property type="nucleotide sequence ID" value="NZ_CABHWO010000013.1"/>
</dbReference>
<evidence type="ECO:0000313" key="2">
    <source>
        <dbReference type="EMBL" id="UWM45019.1"/>
    </source>
</evidence>
<name>A0ABY5UPX3_9GAMM</name>
<gene>
    <name evidence="2" type="ORF">N0H69_20715</name>
</gene>
<keyword evidence="3" id="KW-1185">Reference proteome</keyword>
<dbReference type="GeneID" id="75142476"/>
<dbReference type="Proteomes" id="UP001057860">
    <property type="component" value="Chromosome"/>
</dbReference>
<dbReference type="EMBL" id="CP104006">
    <property type="protein sequence ID" value="UWM45019.1"/>
    <property type="molecule type" value="Genomic_DNA"/>
</dbReference>
<feature type="signal peptide" evidence="1">
    <location>
        <begin position="1"/>
        <end position="22"/>
    </location>
</feature>
<dbReference type="Gene3D" id="2.60.40.2040">
    <property type="entry name" value="CFA/I fimbrial subunit E, pilin domain"/>
    <property type="match status" value="1"/>
</dbReference>
<organism evidence="2 3">
    <name type="scientific">Yersinia alsatica</name>
    <dbReference type="NCBI Taxonomy" id="2890317"/>
    <lineage>
        <taxon>Bacteria</taxon>
        <taxon>Pseudomonadati</taxon>
        <taxon>Pseudomonadota</taxon>
        <taxon>Gammaproteobacteria</taxon>
        <taxon>Enterobacterales</taxon>
        <taxon>Yersiniaceae</taxon>
        <taxon>Yersinia</taxon>
    </lineage>
</organism>
<feature type="chain" id="PRO_5047469523" evidence="1">
    <location>
        <begin position="23"/>
        <end position="161"/>
    </location>
</feature>
<protein>
    <submittedName>
        <fullName evidence="2">Fimbrial protein</fullName>
    </submittedName>
</protein>
<evidence type="ECO:0000313" key="3">
    <source>
        <dbReference type="Proteomes" id="UP001057860"/>
    </source>
</evidence>
<keyword evidence="1" id="KW-0732">Signal</keyword>
<proteinExistence type="predicted"/>